<dbReference type="PROSITE" id="PS51456">
    <property type="entry name" value="MYOSIN_MOTOR"/>
    <property type="match status" value="1"/>
</dbReference>
<dbReference type="SUPFAM" id="SSF52540">
    <property type="entry name" value="P-loop containing nucleoside triphosphate hydrolases"/>
    <property type="match status" value="1"/>
</dbReference>
<dbReference type="CDD" id="cd14920">
    <property type="entry name" value="MYSc_Myh10"/>
    <property type="match status" value="1"/>
</dbReference>
<dbReference type="Gene3D" id="3.40.850.10">
    <property type="entry name" value="Kinesin motor domain"/>
    <property type="match status" value="1"/>
</dbReference>
<dbReference type="PROSITE" id="PS51844">
    <property type="entry name" value="SH3_LIKE"/>
    <property type="match status" value="1"/>
</dbReference>
<sequence>MAQRSGQEDPERYLFVDRAVIYNPATQADWTAKKLVWIPSERHGFEAASIKEEKGDEVLVELAENGKKALVNKDDIQKMNPPKFSKVEDMAELTCLNEASVLHNLKDRYYSGLIYTYSGLFCVVINPYKNLPIYSENIIEMYRGKKRHEMPPHIYAISESAYRCMLQGKNLLNVAYCQGESGAGKTENTKKVIQYLAHVASSHKGRKDHNIPGELERQLLQANPILESFGNAKTVKNDNSSRFGKFIRINFDVTGYIVGANIETYLLEKSRAVRQAKDERTFHIFYQLLAGAGEHLKSDLLLEGFNNYRFLSNGYIPIPGQQDKDNFQETMEAMHIMGFSHEEILSMLKVVSSVLQFGNISFKKERNTDQASMPENTVAQKLCHLLGMNVMEFTRAILTPRIKVGRDYVQKAQTKEQADFAVEALAKATYERLFRWLVHRINKALDRTKRQGASFIGILDIAGFEIFELNSFEQLCINYTNEKLQQLFNHTMFILEQEEYQREGIEWNFIDFGLDLQPCIDLIERPANPPGVLALLDEECWFPKATDKTFVEKLVQEQGTHSKFQKPRQLKDKADFCIIHYAGKVDYKADEWLMKNMDPLNDNVATLLHQSSDKFVAELWKDVDRIVGLDQVTGITETAFGSAYKTKKGMFRTVGQLYKESLTKLMATLRNTNPNFVRCIIPNHEKRAGKLDPHLVLDQLRCNGVLEGIRICRQGFPNRIVFQEFRQRYEILTPNAIPKGFMDGKQACERMIRALELDPNLYRIGQSKIFFRAGVLAHLEEERDLKITDIIIFFQAVCRGYLARKAFAKKQQQLSALKILQRNCAAYLKLRHWQWWRVFTKVKPLLQVTRQEEELQAKDEELMKVKEKQTKVEAELEEMERKHQQLLEEKNILAEQLQAETELFAEAEEMRARLAAKKQELEEILHDLESRVEEEEERNQILQNEKKKMQGHIQDLEEQLDEEEGARQKLQLEKVTAEAKIKKMEEEILLLEDQNSKFLKEKKLMEDRIAECTSQLAEEEEKAKNLAKLKNKQEMMITDLEERLKKEEKTRQELEKAKRKLDGETTDLQDQIAELQAQIEELKIQLAKKEEELQAALARGDEEAVQKNNALKVIRELQAQIAELQEDLESEKASRNKAEKQKRDLSEELEALKTELEDTLDTTAAQQELRTKREQEVAELKKAIEEETKNHEAQIQEIRQRHATALEELSEQLEQAKRFKANLEKNKQGLESDNKELACEVKVLQQVKAESEHKRKKLDAQVQELTSKVAEGERLRVELAEKANKLQNELDNVSSLLEEAEKKGIKFAKDAASLESQLQDTQELLQEETRQKLNLSSRIRQLEEEKNNLQEQQEEEEEARKNLEKQMLALQSQLADAKKKVDDDLGTIEGLEENKKKLLKDMESLSQRLEEKALAYDKLEKTKNRLQQELDDLMVDLDHQRQIVSNLEKKQKKFDQMLAEEKNISARYAEERDRAEAEAREKETKALSLARALEEALEAKEEFERQNKQLRTDMEDLMSSKDDVGKNVHELEKSKRTLEQQVEEMRTQLEELEDELQATEDAKLRLEVNMQAMKAQFDRDLQARDEQNEEKKRMLVKQVRELEAELEDERKQRALAVAAKKKMEMDLKDLEGQIEAANKARDEAIKQLRKLQAQMKDYQRELEEARASRDEIFAQSKESEKKLKGLEAEILQLQEEFSASERARRHAEQERDELADEIANSASGKSALLDEKRRLEARIAQLEEELEEEQSNMELLNERFRKTTLQVDTLNSELAGERSAAQKSENARQQLERQNKELKAKLQELEGSVKSKFKATISTLEAKIVQLEEQLEQEAKERAAANKLVRRTEKKLKEVFMQVEDERRHADQYKEQMEKANARMKQLKRQLEEAEEEATRANASRRKLQRELDDATEANEGLSREVSTLKNRLRRGGPITFSSSRSGRRQLHIEGASLELSDDDVESKGSDVNEAPPAPAE</sequence>
<keyword evidence="15" id="KW-1185">Reference proteome</keyword>
<dbReference type="SUPFAM" id="SSF50084">
    <property type="entry name" value="Myosin S1 fragment, N-terminal domain"/>
    <property type="match status" value="1"/>
</dbReference>
<dbReference type="GO" id="GO:0032982">
    <property type="term" value="C:myosin filament"/>
    <property type="evidence" value="ECO:0007669"/>
    <property type="project" value="TreeGrafter"/>
</dbReference>
<dbReference type="GO" id="GO:0005524">
    <property type="term" value="F:ATP binding"/>
    <property type="evidence" value="ECO:0007669"/>
    <property type="project" value="UniProtKB-UniRule"/>
</dbReference>
<dbReference type="InterPro" id="IPR004009">
    <property type="entry name" value="SH3_Myosin"/>
</dbReference>
<dbReference type="InterPro" id="IPR008989">
    <property type="entry name" value="Myosin_S1_N"/>
</dbReference>
<feature type="region of interest" description="Actin-binding" evidence="10">
    <location>
        <begin position="662"/>
        <end position="684"/>
    </location>
</feature>
<dbReference type="Gene3D" id="1.20.5.340">
    <property type="match status" value="5"/>
</dbReference>
<feature type="compositionally biased region" description="Basic and acidic residues" evidence="11">
    <location>
        <begin position="1130"/>
        <end position="1156"/>
    </location>
</feature>
<dbReference type="GO" id="GO:0030036">
    <property type="term" value="P:actin cytoskeleton organization"/>
    <property type="evidence" value="ECO:0007669"/>
    <property type="project" value="UniProtKB-ARBA"/>
</dbReference>
<dbReference type="InterPro" id="IPR000048">
    <property type="entry name" value="IQ_motif_EF-hand-BS"/>
</dbReference>
<feature type="non-terminal residue" evidence="14">
    <location>
        <position position="1977"/>
    </location>
</feature>
<dbReference type="Gene3D" id="1.20.120.720">
    <property type="entry name" value="Myosin VI head, motor domain, U50 subdomain"/>
    <property type="match status" value="1"/>
</dbReference>
<dbReference type="GO" id="GO:0000146">
    <property type="term" value="F:microfilament motor activity"/>
    <property type="evidence" value="ECO:0007669"/>
    <property type="project" value="TreeGrafter"/>
</dbReference>
<dbReference type="Proteomes" id="UP000531938">
    <property type="component" value="Unassembled WGS sequence"/>
</dbReference>
<dbReference type="Gene3D" id="2.30.30.360">
    <property type="entry name" value="Myosin S1 fragment, N-terminal"/>
    <property type="match status" value="1"/>
</dbReference>
<evidence type="ECO:0000256" key="3">
    <source>
        <dbReference type="ARBA" id="ARBA00022741"/>
    </source>
</evidence>
<evidence type="ECO:0000256" key="11">
    <source>
        <dbReference type="SAM" id="MobiDB-lite"/>
    </source>
</evidence>
<dbReference type="InterPro" id="IPR002928">
    <property type="entry name" value="Myosin_tail"/>
</dbReference>
<dbReference type="FunFam" id="1.20.5.4820:FF:000002">
    <property type="entry name" value="Myosin heavy chain 10"/>
    <property type="match status" value="1"/>
</dbReference>
<dbReference type="Pfam" id="PF00612">
    <property type="entry name" value="IQ"/>
    <property type="match status" value="1"/>
</dbReference>
<feature type="compositionally biased region" description="Basic and acidic residues" evidence="11">
    <location>
        <begin position="1699"/>
        <end position="1709"/>
    </location>
</feature>
<reference evidence="14 15" key="1">
    <citation type="submission" date="2019-09" db="EMBL/GenBank/DDBJ databases">
        <title>Bird 10,000 Genomes (B10K) Project - Family phase.</title>
        <authorList>
            <person name="Zhang G."/>
        </authorList>
    </citation>
    <scope>NUCLEOTIDE SEQUENCE [LARGE SCALE GENOMIC DNA]</scope>
    <source>
        <strain evidence="14">B10K-MSB-03</strain>
    </source>
</reference>
<dbReference type="GO" id="GO:0016460">
    <property type="term" value="C:myosin II complex"/>
    <property type="evidence" value="ECO:0007669"/>
    <property type="project" value="TreeGrafter"/>
</dbReference>
<evidence type="ECO:0000256" key="2">
    <source>
        <dbReference type="ARBA" id="ARBA00022481"/>
    </source>
</evidence>
<comment type="caution">
    <text evidence="14">The sequence shown here is derived from an EMBL/GenBank/DDBJ whole genome shotgun (WGS) entry which is preliminary data.</text>
</comment>
<keyword evidence="7 10" id="KW-0518">Myosin</keyword>
<accession>A0A7K7B458</accession>
<dbReference type="FunFam" id="1.20.5.340:FF:000008">
    <property type="entry name" value="Myosin heavy chain 11"/>
    <property type="match status" value="1"/>
</dbReference>
<dbReference type="Pfam" id="PF02736">
    <property type="entry name" value="Myosin_N"/>
    <property type="match status" value="1"/>
</dbReference>
<keyword evidence="6" id="KW-0175">Coiled coil</keyword>
<dbReference type="Gene3D" id="1.20.58.530">
    <property type="match status" value="1"/>
</dbReference>
<dbReference type="SUPFAM" id="SSF90257">
    <property type="entry name" value="Myosin rod fragments"/>
    <property type="match status" value="7"/>
</dbReference>
<dbReference type="InterPro" id="IPR036961">
    <property type="entry name" value="Kinesin_motor_dom_sf"/>
</dbReference>
<dbReference type="GO" id="GO:0097435">
    <property type="term" value="P:supramolecular fiber organization"/>
    <property type="evidence" value="ECO:0007669"/>
    <property type="project" value="UniProtKB-ARBA"/>
</dbReference>
<dbReference type="GO" id="GO:0051015">
    <property type="term" value="F:actin filament binding"/>
    <property type="evidence" value="ECO:0007669"/>
    <property type="project" value="InterPro"/>
</dbReference>
<feature type="region of interest" description="Disordered" evidence="11">
    <location>
        <begin position="1875"/>
        <end position="1977"/>
    </location>
</feature>
<evidence type="ECO:0000256" key="1">
    <source>
        <dbReference type="ARBA" id="ARBA00008314"/>
    </source>
</evidence>
<dbReference type="FunFam" id="1.20.5.340:FF:000007">
    <property type="entry name" value="Myosin heavy chain, non-muscle"/>
    <property type="match status" value="1"/>
</dbReference>
<name>A0A7K7B458_9AVES</name>
<proteinExistence type="inferred from homology"/>
<keyword evidence="5" id="KW-0112">Calmodulin-binding</keyword>
<dbReference type="Gene3D" id="1.20.5.4820">
    <property type="match status" value="1"/>
</dbReference>
<keyword evidence="9 10" id="KW-0009">Actin-binding</keyword>
<feature type="domain" description="Myosin N-terminal SH3-like" evidence="13">
    <location>
        <begin position="31"/>
        <end position="81"/>
    </location>
</feature>
<dbReference type="FunFam" id="1.10.10.820:FF:000002">
    <property type="entry name" value="Myosin heavy chain 10"/>
    <property type="match status" value="1"/>
</dbReference>
<dbReference type="Pfam" id="PF00063">
    <property type="entry name" value="Myosin_head"/>
    <property type="match status" value="1"/>
</dbReference>
<dbReference type="FunFam" id="1.20.5.340:FF:000009">
    <property type="entry name" value="myosin-11 isoform X2"/>
    <property type="match status" value="1"/>
</dbReference>
<feature type="region of interest" description="Disordered" evidence="11">
    <location>
        <begin position="1699"/>
        <end position="1719"/>
    </location>
</feature>
<gene>
    <name evidence="14" type="primary">Myh10</name>
    <name evidence="14" type="ORF">NOTORN_R11048</name>
</gene>
<organism evidence="14 15">
    <name type="scientific">Nothoprocta ornata</name>
    <dbReference type="NCBI Taxonomy" id="83376"/>
    <lineage>
        <taxon>Eukaryota</taxon>
        <taxon>Metazoa</taxon>
        <taxon>Chordata</taxon>
        <taxon>Craniata</taxon>
        <taxon>Vertebrata</taxon>
        <taxon>Euteleostomi</taxon>
        <taxon>Archelosauria</taxon>
        <taxon>Archosauria</taxon>
        <taxon>Dinosauria</taxon>
        <taxon>Saurischia</taxon>
        <taxon>Theropoda</taxon>
        <taxon>Coelurosauria</taxon>
        <taxon>Aves</taxon>
        <taxon>Palaeognathae</taxon>
        <taxon>Tinamiformes</taxon>
        <taxon>Tinamidae</taxon>
        <taxon>Nothoprocta</taxon>
    </lineage>
</organism>
<protein>
    <submittedName>
        <fullName evidence="14">MYH10 protein</fullName>
    </submittedName>
</protein>
<evidence type="ECO:0000256" key="8">
    <source>
        <dbReference type="ARBA" id="ARBA00023175"/>
    </source>
</evidence>
<evidence type="ECO:0000256" key="10">
    <source>
        <dbReference type="PROSITE-ProRule" id="PRU00782"/>
    </source>
</evidence>
<keyword evidence="3 10" id="KW-0547">Nucleotide-binding</keyword>
<dbReference type="SMART" id="SM00242">
    <property type="entry name" value="MYSc"/>
    <property type="match status" value="1"/>
</dbReference>
<evidence type="ECO:0000256" key="7">
    <source>
        <dbReference type="ARBA" id="ARBA00023123"/>
    </source>
</evidence>
<dbReference type="FunFam" id="1.20.120.720:FF:000002">
    <property type="entry name" value="Myosin heavy chain 10"/>
    <property type="match status" value="1"/>
</dbReference>
<dbReference type="PANTHER" id="PTHR45615">
    <property type="entry name" value="MYOSIN HEAVY CHAIN, NON-MUSCLE"/>
    <property type="match status" value="1"/>
</dbReference>
<evidence type="ECO:0000259" key="13">
    <source>
        <dbReference type="PROSITE" id="PS51844"/>
    </source>
</evidence>
<feature type="region of interest" description="Disordered" evidence="11">
    <location>
        <begin position="1127"/>
        <end position="1163"/>
    </location>
</feature>
<dbReference type="PROSITE" id="PS50096">
    <property type="entry name" value="IQ"/>
    <property type="match status" value="1"/>
</dbReference>
<dbReference type="Gene3D" id="6.10.250.2420">
    <property type="match status" value="1"/>
</dbReference>
<feature type="binding site" evidence="10">
    <location>
        <begin position="179"/>
        <end position="186"/>
    </location>
    <ligand>
        <name>ATP</name>
        <dbReference type="ChEBI" id="CHEBI:30616"/>
    </ligand>
</feature>
<keyword evidence="8 10" id="KW-0505">Motor protein</keyword>
<evidence type="ECO:0000313" key="15">
    <source>
        <dbReference type="Proteomes" id="UP000531938"/>
    </source>
</evidence>
<dbReference type="FunFam" id="3.40.850.10:FF:000101">
    <property type="entry name" value="Slow myosin heavy chain 2"/>
    <property type="match status" value="1"/>
</dbReference>
<dbReference type="GO" id="GO:0005516">
    <property type="term" value="F:calmodulin binding"/>
    <property type="evidence" value="ECO:0007669"/>
    <property type="project" value="UniProtKB-KW"/>
</dbReference>
<evidence type="ECO:0000256" key="4">
    <source>
        <dbReference type="ARBA" id="ARBA00022840"/>
    </source>
</evidence>
<evidence type="ECO:0000256" key="5">
    <source>
        <dbReference type="ARBA" id="ARBA00022860"/>
    </source>
</evidence>
<dbReference type="FunFam" id="2.30.30.360:FF:000001">
    <property type="entry name" value="Myosin heavy chain"/>
    <property type="match status" value="1"/>
</dbReference>
<dbReference type="Gene3D" id="1.10.10.820">
    <property type="match status" value="1"/>
</dbReference>
<dbReference type="FunFam" id="1.20.5.340:FF:000017">
    <property type="entry name" value="myosin-10 isoform X2"/>
    <property type="match status" value="1"/>
</dbReference>
<evidence type="ECO:0000313" key="14">
    <source>
        <dbReference type="EMBL" id="NWY03144.1"/>
    </source>
</evidence>
<dbReference type="GO" id="GO:0005737">
    <property type="term" value="C:cytoplasm"/>
    <property type="evidence" value="ECO:0007669"/>
    <property type="project" value="TreeGrafter"/>
</dbReference>
<evidence type="ECO:0000256" key="9">
    <source>
        <dbReference type="ARBA" id="ARBA00023203"/>
    </source>
</evidence>
<dbReference type="EMBL" id="VZSH01000138">
    <property type="protein sequence ID" value="NWY03144.1"/>
    <property type="molecule type" value="Genomic_DNA"/>
</dbReference>
<evidence type="ECO:0000256" key="6">
    <source>
        <dbReference type="ARBA" id="ARBA00023054"/>
    </source>
</evidence>
<keyword evidence="2" id="KW-0488">Methylation</keyword>
<dbReference type="PANTHER" id="PTHR45615:SF24">
    <property type="entry name" value="MYOSIN-10"/>
    <property type="match status" value="1"/>
</dbReference>
<feature type="non-terminal residue" evidence="14">
    <location>
        <position position="1"/>
    </location>
</feature>
<feature type="domain" description="Myosin motor" evidence="12">
    <location>
        <begin position="85"/>
        <end position="784"/>
    </location>
</feature>
<dbReference type="InterPro" id="IPR001609">
    <property type="entry name" value="Myosin_head_motor_dom-like"/>
</dbReference>
<keyword evidence="4 10" id="KW-0067">ATP-binding</keyword>
<dbReference type="PRINTS" id="PR00193">
    <property type="entry name" value="MYOSINHEAVY"/>
</dbReference>
<dbReference type="SMART" id="SM00015">
    <property type="entry name" value="IQ"/>
    <property type="match status" value="1"/>
</dbReference>
<dbReference type="InterPro" id="IPR027417">
    <property type="entry name" value="P-loop_NTPase"/>
</dbReference>
<comment type="similarity">
    <text evidence="1 10">Belongs to the TRAFAC class myosin-kinesin ATPase superfamily. Myosin family.</text>
</comment>
<dbReference type="FunFam" id="1.20.58.530:FF:000003">
    <property type="entry name" value="Myosin heavy chain 10"/>
    <property type="match status" value="1"/>
</dbReference>
<evidence type="ECO:0000259" key="12">
    <source>
        <dbReference type="PROSITE" id="PS51456"/>
    </source>
</evidence>
<dbReference type="Pfam" id="PF01576">
    <property type="entry name" value="Myosin_tail_1"/>
    <property type="match status" value="1"/>
</dbReference>